<dbReference type="EMBL" id="JAUCBP010000006">
    <property type="protein sequence ID" value="MDM7860003.1"/>
    <property type="molecule type" value="Genomic_DNA"/>
</dbReference>
<feature type="transmembrane region" description="Helical" evidence="7">
    <location>
        <begin position="172"/>
        <end position="194"/>
    </location>
</feature>
<comment type="subcellular location">
    <subcellularLocation>
        <location evidence="1">Membrane</location>
        <topology evidence="1">Multi-pass membrane protein</topology>
    </subcellularLocation>
</comment>
<evidence type="ECO:0000313" key="9">
    <source>
        <dbReference type="EMBL" id="MDM7860003.1"/>
    </source>
</evidence>
<dbReference type="InterPro" id="IPR004680">
    <property type="entry name" value="Cit_transptr-like_dom"/>
</dbReference>
<dbReference type="Pfam" id="PF02080">
    <property type="entry name" value="TrkA_C"/>
    <property type="match status" value="2"/>
</dbReference>
<feature type="domain" description="RCK C-terminal" evidence="8">
    <location>
        <begin position="195"/>
        <end position="280"/>
    </location>
</feature>
<dbReference type="Pfam" id="PF03600">
    <property type="entry name" value="CitMHS"/>
    <property type="match status" value="1"/>
</dbReference>
<accession>A0ABT7SUY6</accession>
<evidence type="ECO:0000256" key="7">
    <source>
        <dbReference type="SAM" id="Phobius"/>
    </source>
</evidence>
<organism evidence="9 10">
    <name type="scientific">Alteromonas arenosi</name>
    <dbReference type="NCBI Taxonomy" id="3055817"/>
    <lineage>
        <taxon>Bacteria</taxon>
        <taxon>Pseudomonadati</taxon>
        <taxon>Pseudomonadota</taxon>
        <taxon>Gammaproteobacteria</taxon>
        <taxon>Alteromonadales</taxon>
        <taxon>Alteromonadaceae</taxon>
        <taxon>Alteromonas/Salinimonas group</taxon>
        <taxon>Alteromonas</taxon>
    </lineage>
</organism>
<feature type="transmembrane region" description="Helical" evidence="7">
    <location>
        <begin position="468"/>
        <end position="489"/>
    </location>
</feature>
<keyword evidence="6 7" id="KW-0472">Membrane</keyword>
<dbReference type="PROSITE" id="PS51202">
    <property type="entry name" value="RCK_C"/>
    <property type="match status" value="2"/>
</dbReference>
<protein>
    <submittedName>
        <fullName evidence="9">SLC13 family permease</fullName>
    </submittedName>
</protein>
<feature type="transmembrane region" description="Helical" evidence="7">
    <location>
        <begin position="510"/>
        <end position="533"/>
    </location>
</feature>
<evidence type="ECO:0000256" key="6">
    <source>
        <dbReference type="ARBA" id="ARBA00023136"/>
    </source>
</evidence>
<dbReference type="Proteomes" id="UP001234343">
    <property type="component" value="Unassembled WGS sequence"/>
</dbReference>
<dbReference type="InterPro" id="IPR051679">
    <property type="entry name" value="DASS-Related_Transporters"/>
</dbReference>
<feature type="transmembrane region" description="Helical" evidence="7">
    <location>
        <begin position="136"/>
        <end position="160"/>
    </location>
</feature>
<feature type="transmembrane region" description="Helical" evidence="7">
    <location>
        <begin position="430"/>
        <end position="448"/>
    </location>
</feature>
<evidence type="ECO:0000256" key="2">
    <source>
        <dbReference type="ARBA" id="ARBA00022448"/>
    </source>
</evidence>
<evidence type="ECO:0000256" key="1">
    <source>
        <dbReference type="ARBA" id="ARBA00004141"/>
    </source>
</evidence>
<keyword evidence="2" id="KW-0813">Transport</keyword>
<feature type="transmembrane region" description="Helical" evidence="7">
    <location>
        <begin position="95"/>
        <end position="116"/>
    </location>
</feature>
<feature type="transmembrane region" description="Helical" evidence="7">
    <location>
        <begin position="29"/>
        <end position="50"/>
    </location>
</feature>
<dbReference type="PANTHER" id="PTHR43652:SF2">
    <property type="entry name" value="BASIC AMINO ACID ANTIPORTER YFCC-RELATED"/>
    <property type="match status" value="1"/>
</dbReference>
<reference evidence="9 10" key="1">
    <citation type="submission" date="2023-06" db="EMBL/GenBank/DDBJ databases">
        <title>Alteromonas sp. ASW11-36 isolated from intertidal sand.</title>
        <authorList>
            <person name="Li Y."/>
        </authorList>
    </citation>
    <scope>NUCLEOTIDE SEQUENCE [LARGE SCALE GENOMIC DNA]</scope>
    <source>
        <strain evidence="9 10">ASW11-36</strain>
    </source>
</reference>
<comment type="caution">
    <text evidence="9">The sequence shown here is derived from an EMBL/GenBank/DDBJ whole genome shotgun (WGS) entry which is preliminary data.</text>
</comment>
<feature type="transmembrane region" description="Helical" evidence="7">
    <location>
        <begin position="385"/>
        <end position="418"/>
    </location>
</feature>
<keyword evidence="10" id="KW-1185">Reference proteome</keyword>
<feature type="transmembrane region" description="Helical" evidence="7">
    <location>
        <begin position="553"/>
        <end position="573"/>
    </location>
</feature>
<dbReference type="RefSeq" id="WP_289364212.1">
    <property type="nucleotide sequence ID" value="NZ_JAUCBP010000006.1"/>
</dbReference>
<feature type="transmembrane region" description="Helical" evidence="7">
    <location>
        <begin position="6"/>
        <end position="22"/>
    </location>
</feature>
<keyword evidence="5 7" id="KW-1133">Transmembrane helix</keyword>
<feature type="domain" description="RCK C-terminal" evidence="8">
    <location>
        <begin position="282"/>
        <end position="366"/>
    </location>
</feature>
<evidence type="ECO:0000256" key="3">
    <source>
        <dbReference type="ARBA" id="ARBA00022692"/>
    </source>
</evidence>
<dbReference type="Gene3D" id="3.30.70.1450">
    <property type="entry name" value="Regulator of K+ conductance, C-terminal domain"/>
    <property type="match status" value="2"/>
</dbReference>
<proteinExistence type="predicted"/>
<gene>
    <name evidence="9" type="ORF">QTP81_05265</name>
</gene>
<dbReference type="InterPro" id="IPR036721">
    <property type="entry name" value="RCK_C_sf"/>
</dbReference>
<keyword evidence="3 7" id="KW-0812">Transmembrane</keyword>
<dbReference type="SUPFAM" id="SSF116726">
    <property type="entry name" value="TrkA C-terminal domain-like"/>
    <property type="match status" value="2"/>
</dbReference>
<evidence type="ECO:0000313" key="10">
    <source>
        <dbReference type="Proteomes" id="UP001234343"/>
    </source>
</evidence>
<evidence type="ECO:0000259" key="8">
    <source>
        <dbReference type="PROSITE" id="PS51202"/>
    </source>
</evidence>
<sequence>MDISQIIVLAIFASTIAALIFSNQRPSTIFAGAMLVLLVSQAINFSEILLNLTNQGLVTLVLLLMVSSAVDKTALLKRVGRTVITAKFSSSFWRLFGLTFFSSALLNNTAIVASLIGPVKQNQYHPPSRLLIPLSYAAILGGTVTLIGTSTNLIVDSFLIEHGHEGFKFWDFTLFGLVAGLSCGLLMFALSPLLPALASPKGQFNEYFIEAEVESDSELVGKSVEDNHLRNLHELFLVEIIRDGKLITPIKPELVINAGDKLIFSGNVTKVDSLSHIKGLRLFAEADGLLRENLTEVIVSNRAQIIGQTLKRIGFRALFDAAVVAIRRDGERLSGKLGEIPLQAGDFLLLATGPDFYKRHNLAKNFFILNEQKINRPLSSRNELITILGFLVTIGLAAFGVVPLPIGLLFFIATLVLFKVTSNNEIKRNLPLNLIIVIVGALSMATALENVGIIKHFTNLLGPVLADSNWVLALIAVYVVTVLLTEFVTNNAAAALMFPFAYGLVDAMQAPLMPFALAVAFAASASFISPYGYQTNLLVYNATQYRFKHFISIGIPISIVYSSIVISLLSWVYF</sequence>
<name>A0ABT7SUY6_9ALTE</name>
<dbReference type="PANTHER" id="PTHR43652">
    <property type="entry name" value="BASIC AMINO ACID ANTIPORTER YFCC-RELATED"/>
    <property type="match status" value="1"/>
</dbReference>
<evidence type="ECO:0000256" key="5">
    <source>
        <dbReference type="ARBA" id="ARBA00022989"/>
    </source>
</evidence>
<dbReference type="InterPro" id="IPR006037">
    <property type="entry name" value="RCK_C"/>
</dbReference>
<evidence type="ECO:0000256" key="4">
    <source>
        <dbReference type="ARBA" id="ARBA00022737"/>
    </source>
</evidence>
<keyword evidence="4" id="KW-0677">Repeat</keyword>